<feature type="transmembrane region" description="Helical" evidence="7">
    <location>
        <begin position="343"/>
        <end position="362"/>
    </location>
</feature>
<dbReference type="AlphaFoldDB" id="A0A4R7HV83"/>
<feature type="transmembrane region" description="Helical" evidence="7">
    <location>
        <begin position="251"/>
        <end position="269"/>
    </location>
</feature>
<keyword evidence="6 7" id="KW-0472">Membrane</keyword>
<feature type="domain" description="Major facilitator superfamily (MFS) profile" evidence="8">
    <location>
        <begin position="205"/>
        <end position="407"/>
    </location>
</feature>
<evidence type="ECO:0000256" key="4">
    <source>
        <dbReference type="ARBA" id="ARBA00022692"/>
    </source>
</evidence>
<dbReference type="GO" id="GO:0005886">
    <property type="term" value="C:plasma membrane"/>
    <property type="evidence" value="ECO:0007669"/>
    <property type="project" value="UniProtKB-SubCell"/>
</dbReference>
<keyword evidence="2" id="KW-0813">Transport</keyword>
<evidence type="ECO:0000256" key="1">
    <source>
        <dbReference type="ARBA" id="ARBA00004651"/>
    </source>
</evidence>
<dbReference type="InterPro" id="IPR020846">
    <property type="entry name" value="MFS_dom"/>
</dbReference>
<feature type="transmembrane region" description="Helical" evidence="7">
    <location>
        <begin position="369"/>
        <end position="389"/>
    </location>
</feature>
<dbReference type="EMBL" id="SOAU01000001">
    <property type="protein sequence ID" value="TDT14842.1"/>
    <property type="molecule type" value="Genomic_DNA"/>
</dbReference>
<dbReference type="InterPro" id="IPR010290">
    <property type="entry name" value="TM_effector"/>
</dbReference>
<dbReference type="PANTHER" id="PTHR23513">
    <property type="entry name" value="INTEGRAL MEMBRANE EFFLUX PROTEIN-RELATED"/>
    <property type="match status" value="1"/>
</dbReference>
<name>A0A4R7HV83_9ACTN</name>
<proteinExistence type="predicted"/>
<evidence type="ECO:0000313" key="10">
    <source>
        <dbReference type="Proteomes" id="UP000294558"/>
    </source>
</evidence>
<evidence type="ECO:0000256" key="3">
    <source>
        <dbReference type="ARBA" id="ARBA00022475"/>
    </source>
</evidence>
<feature type="transmembrane region" description="Helical" evidence="7">
    <location>
        <begin position="217"/>
        <end position="239"/>
    </location>
</feature>
<keyword evidence="3" id="KW-1003">Cell membrane</keyword>
<sequence length="407" mass="42818">MRLGRDFDRFWAAATVSNLGDGIRLSALPLLALTLTDDARLIGLVSASSLLPWAVLGPIGGALVDRGDRRTLMISGQVFRAVLVLGLALLVAADQATVLAVIVVALGIGSAEVIVDTSSQSAVPLLVGREQLERANARLITSLIVFDEMIGLALGAVLFAAVAELPFLVDSATFLLGGVLLATVRRPLQGERTRTTTVRADIADGIRFLAHHRFLRSMMVTITTSNLAGNMAFGVLVILVVDELDTDPAMYGVVLAVGAVLGLVGALTAPRLTELVGRRRLLGSLQPPLILSYLINAVATSAWMVSVAFGLASFAIACFNVPAQSIRQSVIPEPLLGRVVATWRMFGMSAGPVGAVLGGVIAETAGIRWSYLAAAGLGFVAWLMVLWSLRYLDEALAATNQSEKSSP</sequence>
<evidence type="ECO:0000256" key="2">
    <source>
        <dbReference type="ARBA" id="ARBA00022448"/>
    </source>
</evidence>
<evidence type="ECO:0000256" key="7">
    <source>
        <dbReference type="SAM" id="Phobius"/>
    </source>
</evidence>
<feature type="transmembrane region" description="Helical" evidence="7">
    <location>
        <begin position="167"/>
        <end position="184"/>
    </location>
</feature>
<reference evidence="9 10" key="1">
    <citation type="submission" date="2019-03" db="EMBL/GenBank/DDBJ databases">
        <title>Sequencing the genomes of 1000 actinobacteria strains.</title>
        <authorList>
            <person name="Klenk H.-P."/>
        </authorList>
    </citation>
    <scope>NUCLEOTIDE SEQUENCE [LARGE SCALE GENOMIC DNA]</scope>
    <source>
        <strain evidence="9 10">DSM 18936</strain>
    </source>
</reference>
<keyword evidence="4 7" id="KW-0812">Transmembrane</keyword>
<comment type="subcellular location">
    <subcellularLocation>
        <location evidence="1">Cell membrane</location>
        <topology evidence="1">Multi-pass membrane protein</topology>
    </subcellularLocation>
</comment>
<feature type="transmembrane region" description="Helical" evidence="7">
    <location>
        <begin position="41"/>
        <end position="64"/>
    </location>
</feature>
<organism evidence="9 10">
    <name type="scientific">Ilumatobacter fluminis</name>
    <dbReference type="NCBI Taxonomy" id="467091"/>
    <lineage>
        <taxon>Bacteria</taxon>
        <taxon>Bacillati</taxon>
        <taxon>Actinomycetota</taxon>
        <taxon>Acidimicrobiia</taxon>
        <taxon>Acidimicrobiales</taxon>
        <taxon>Ilumatobacteraceae</taxon>
        <taxon>Ilumatobacter</taxon>
    </lineage>
</organism>
<dbReference type="CDD" id="cd06173">
    <property type="entry name" value="MFS_MefA_like"/>
    <property type="match status" value="1"/>
</dbReference>
<evidence type="ECO:0000313" key="9">
    <source>
        <dbReference type="EMBL" id="TDT14842.1"/>
    </source>
</evidence>
<evidence type="ECO:0000256" key="6">
    <source>
        <dbReference type="ARBA" id="ARBA00023136"/>
    </source>
</evidence>
<accession>A0A4R7HV83</accession>
<dbReference type="PROSITE" id="PS50850">
    <property type="entry name" value="MFS"/>
    <property type="match status" value="1"/>
</dbReference>
<protein>
    <submittedName>
        <fullName evidence="9">Putative MFS family arabinose efflux permease</fullName>
    </submittedName>
</protein>
<keyword evidence="10" id="KW-1185">Reference proteome</keyword>
<dbReference type="PANTHER" id="PTHR23513:SF6">
    <property type="entry name" value="MAJOR FACILITATOR SUPERFAMILY ASSOCIATED DOMAIN-CONTAINING PROTEIN"/>
    <property type="match status" value="1"/>
</dbReference>
<dbReference type="RefSeq" id="WP_166657307.1">
    <property type="nucleotide sequence ID" value="NZ_SOAU01000001.1"/>
</dbReference>
<comment type="caution">
    <text evidence="9">The sequence shown here is derived from an EMBL/GenBank/DDBJ whole genome shotgun (WGS) entry which is preliminary data.</text>
</comment>
<dbReference type="SUPFAM" id="SSF103473">
    <property type="entry name" value="MFS general substrate transporter"/>
    <property type="match status" value="1"/>
</dbReference>
<dbReference type="GO" id="GO:0022857">
    <property type="term" value="F:transmembrane transporter activity"/>
    <property type="evidence" value="ECO:0007669"/>
    <property type="project" value="InterPro"/>
</dbReference>
<dbReference type="Proteomes" id="UP000294558">
    <property type="component" value="Unassembled WGS sequence"/>
</dbReference>
<gene>
    <name evidence="9" type="ORF">BDK89_0400</name>
</gene>
<dbReference type="Gene3D" id="1.20.1250.20">
    <property type="entry name" value="MFS general substrate transporter like domains"/>
    <property type="match status" value="1"/>
</dbReference>
<evidence type="ECO:0000256" key="5">
    <source>
        <dbReference type="ARBA" id="ARBA00022989"/>
    </source>
</evidence>
<dbReference type="InterPro" id="IPR036259">
    <property type="entry name" value="MFS_trans_sf"/>
</dbReference>
<feature type="transmembrane region" description="Helical" evidence="7">
    <location>
        <begin position="290"/>
        <end position="323"/>
    </location>
</feature>
<keyword evidence="5 7" id="KW-1133">Transmembrane helix</keyword>
<dbReference type="Pfam" id="PF05977">
    <property type="entry name" value="MFS_3"/>
    <property type="match status" value="1"/>
</dbReference>
<evidence type="ECO:0000259" key="8">
    <source>
        <dbReference type="PROSITE" id="PS50850"/>
    </source>
</evidence>
<feature type="transmembrane region" description="Helical" evidence="7">
    <location>
        <begin position="139"/>
        <end position="161"/>
    </location>
</feature>